<name>A0A167R2D5_9VIRU</name>
<reference evidence="2 3" key="1">
    <citation type="journal article" date="2016" name="Genome Announc.">
        <title>Complete Genome Sequence of a New Megavirus Family Member Isolated from an Inland Water Lake for the First Time in India.</title>
        <authorList>
            <person name="Chatterjee A."/>
            <person name="Ali F."/>
            <person name="Bange D."/>
            <person name="Kondabagil K."/>
        </authorList>
    </citation>
    <scope>NUCLEOTIDE SEQUENCE [LARGE SCALE GENOMIC DNA]</scope>
    <source>
        <strain evidence="2">1</strain>
    </source>
</reference>
<evidence type="ECO:0000313" key="2">
    <source>
        <dbReference type="EMBL" id="ANB50232.1"/>
    </source>
</evidence>
<organism evidence="2 3">
    <name type="scientific">Powai lake megavirus</name>
    <dbReference type="NCBI Taxonomy" id="1842663"/>
    <lineage>
        <taxon>Viruses</taxon>
        <taxon>Varidnaviria</taxon>
        <taxon>Bamfordvirae</taxon>
        <taxon>Nucleocytoviricota</taxon>
        <taxon>Megaviricetes</taxon>
        <taxon>Imitervirales</taxon>
        <taxon>Mimiviridae</taxon>
        <taxon>Megamimivirinae</taxon>
        <taxon>Megavirus</taxon>
        <taxon>Megavirus powaiense</taxon>
    </lineage>
</organism>
<evidence type="ECO:0000313" key="3">
    <source>
        <dbReference type="Proteomes" id="UP000241365"/>
    </source>
</evidence>
<sequence length="182" mass="21413">MFLHPSYNDNLFTTKCGMCDSDAKVKYRSGTVTYYRNKNSSIHNFCSAECMDKYNRTKKCWFCSYYGDLVSVDSGFMVCTSTEYWDFSCLDKYNIRKNHNLILEWNPFCDDDYEILSKSDIIPDEYKEYLVNQDNNDDDNDDNNNNDDDNDDNNNNDDDNNNNNDDDDNNDNNDDNNDDDNI</sequence>
<dbReference type="Proteomes" id="UP000241365">
    <property type="component" value="Segment"/>
</dbReference>
<dbReference type="GeneID" id="80512594"/>
<dbReference type="KEGG" id="vg:80512594"/>
<keyword evidence="3" id="KW-1185">Reference proteome</keyword>
<proteinExistence type="predicted"/>
<evidence type="ECO:0008006" key="4">
    <source>
        <dbReference type="Google" id="ProtNLM"/>
    </source>
</evidence>
<dbReference type="EMBL" id="KU877344">
    <property type="protein sequence ID" value="ANB50232.1"/>
    <property type="molecule type" value="Genomic_DNA"/>
</dbReference>
<feature type="region of interest" description="Disordered" evidence="1">
    <location>
        <begin position="132"/>
        <end position="182"/>
    </location>
</feature>
<accession>A0A167R2D5</accession>
<dbReference type="RefSeq" id="YP_010775983.1">
    <property type="nucleotide sequence ID" value="NC_075034.1"/>
</dbReference>
<feature type="compositionally biased region" description="Acidic residues" evidence="1">
    <location>
        <begin position="135"/>
        <end position="182"/>
    </location>
</feature>
<evidence type="ECO:0000256" key="1">
    <source>
        <dbReference type="SAM" id="MobiDB-lite"/>
    </source>
</evidence>
<protein>
    <recommendedName>
        <fullName evidence="4">MYM-type domain-containing protein</fullName>
    </recommendedName>
</protein>